<evidence type="ECO:0000259" key="1">
    <source>
        <dbReference type="Pfam" id="PF03235"/>
    </source>
</evidence>
<dbReference type="OrthoDB" id="9798761at2"/>
<evidence type="ECO:0000313" key="2">
    <source>
        <dbReference type="EMBL" id="PJR03137.1"/>
    </source>
</evidence>
<sequence length="566" mass="67967">MSNNISTKPISKLLGMNFFIPAYQRGYRWTEQQVRDLLNDIWGFIESDPTKEEWYCLQPIVVKARNEQWEVIDGQQRLTTIFLVLKYLEKFVESERKTFELEYETRNTEKSNSKDFLNNVDQKAENEALDNIDYFHIYKAFEVIKEWFKKKAEAHSSVSSNFIKPFLEKTKVIWYETNEDDAVQIFTRINMGKIALTNAELIKALFLNSSNFKTNNIVDKEKIRLKQLEIANEWDFIEYSLHNEEFWLFINKDENEQDTRIEFLFELIVGKPTSKEDDTYTFRKYAEKFQNKSEKEIKENWKQVKRCFQTLQDWFNDRELYHKIGFLVTFGENIKTLIEKSQSESKTEFIEFVDGKINGKFTNVQLAKIEYGNGIIRPILLLHNIQTMLKNTKENSRFPFNRYKKEKWDIEHIHAKASEAKVKDELEEQRNWLIENFEKDESVHNNYDLNKRIKSLIDNELEKKDENFQEIIEYVLGEEDDFLRNLCLLDRGTNRSYKNDAFKMKRKKIIEQEKFGTFIPICTRNVFMKYYSNELKQLGHWSETDRTAYFENIKEVLKPYLPTQND</sequence>
<gene>
    <name evidence="2" type="ORF">CDL10_00470</name>
</gene>
<organism evidence="2 3">
    <name type="scientific">Avrilella dinanensis</name>
    <dbReference type="NCBI Taxonomy" id="2008672"/>
    <lineage>
        <taxon>Bacteria</taxon>
        <taxon>Pseudomonadati</taxon>
        <taxon>Bacteroidota</taxon>
        <taxon>Flavobacteriia</taxon>
        <taxon>Flavobacteriales</taxon>
        <taxon>Flavobacteriaceae</taxon>
        <taxon>Avrilella</taxon>
    </lineage>
</organism>
<accession>A0A2M9R2Q0</accession>
<proteinExistence type="predicted"/>
<comment type="caution">
    <text evidence="2">The sequence shown here is derived from an EMBL/GenBank/DDBJ whole genome shotgun (WGS) entry which is preliminary data.</text>
</comment>
<keyword evidence="3" id="KW-1185">Reference proteome</keyword>
<dbReference type="PANTHER" id="PTHR35149">
    <property type="entry name" value="SLL5132 PROTEIN"/>
    <property type="match status" value="1"/>
</dbReference>
<dbReference type="AlphaFoldDB" id="A0A2M9R2Q0"/>
<dbReference type="InterPro" id="IPR004919">
    <property type="entry name" value="GmrSD_N"/>
</dbReference>
<evidence type="ECO:0000313" key="3">
    <source>
        <dbReference type="Proteomes" id="UP000231960"/>
    </source>
</evidence>
<reference evidence="2 3" key="1">
    <citation type="submission" date="2017-06" db="EMBL/GenBank/DDBJ databases">
        <title>Description of Avrilella dinanensis gen. nov. sp. nov.</title>
        <authorList>
            <person name="Leyer C."/>
            <person name="Sassi M."/>
            <person name="Minet J."/>
            <person name="Kayal S."/>
            <person name="Cattoir V."/>
        </authorList>
    </citation>
    <scope>NUCLEOTIDE SEQUENCE [LARGE SCALE GENOMIC DNA]</scope>
    <source>
        <strain evidence="2 3">UR159</strain>
    </source>
</reference>
<dbReference type="RefSeq" id="WP_100676706.1">
    <property type="nucleotide sequence ID" value="NZ_NIPO01000001.1"/>
</dbReference>
<dbReference type="EMBL" id="NIPO01000001">
    <property type="protein sequence ID" value="PJR03137.1"/>
    <property type="molecule type" value="Genomic_DNA"/>
</dbReference>
<feature type="domain" description="GmrSD restriction endonucleases N-terminal" evidence="1">
    <location>
        <begin position="13"/>
        <end position="207"/>
    </location>
</feature>
<dbReference type="Proteomes" id="UP000231960">
    <property type="component" value="Unassembled WGS sequence"/>
</dbReference>
<dbReference type="PANTHER" id="PTHR35149:SF1">
    <property type="entry name" value="DUF5655 DOMAIN-CONTAINING PROTEIN"/>
    <property type="match status" value="1"/>
</dbReference>
<dbReference type="Pfam" id="PF03235">
    <property type="entry name" value="GmrSD_N"/>
    <property type="match status" value="1"/>
</dbReference>
<name>A0A2M9R2Q0_9FLAO</name>
<protein>
    <recommendedName>
        <fullName evidence="1">GmrSD restriction endonucleases N-terminal domain-containing protein</fullName>
    </recommendedName>
</protein>